<evidence type="ECO:0000256" key="6">
    <source>
        <dbReference type="ARBA" id="ARBA00012232"/>
    </source>
</evidence>
<keyword evidence="12 17" id="KW-0598">Phosphotransferase system</keyword>
<dbReference type="Pfam" id="PF02896">
    <property type="entry name" value="PEP-utilizers_C"/>
    <property type="match status" value="1"/>
</dbReference>
<dbReference type="GO" id="GO:0016301">
    <property type="term" value="F:kinase activity"/>
    <property type="evidence" value="ECO:0007669"/>
    <property type="project" value="UniProtKB-KW"/>
</dbReference>
<evidence type="ECO:0000256" key="19">
    <source>
        <dbReference type="PIRSR" id="PIRSR000732-2"/>
    </source>
</evidence>
<evidence type="ECO:0000256" key="1">
    <source>
        <dbReference type="ARBA" id="ARBA00000683"/>
    </source>
</evidence>
<dbReference type="KEGG" id="cok:COCCU_08445"/>
<evidence type="ECO:0000259" key="23">
    <source>
        <dbReference type="Pfam" id="PF05524"/>
    </source>
</evidence>
<evidence type="ECO:0000256" key="2">
    <source>
        <dbReference type="ARBA" id="ARBA00001946"/>
    </source>
</evidence>
<feature type="binding site" evidence="19">
    <location>
        <position position="339"/>
    </location>
    <ligand>
        <name>phosphoenolpyruvate</name>
        <dbReference type="ChEBI" id="CHEBI:58702"/>
    </ligand>
</feature>
<evidence type="ECO:0000313" key="25">
    <source>
        <dbReference type="Proteomes" id="UP000424462"/>
    </source>
</evidence>
<accession>A0A6B8VTV4</accession>
<dbReference type="InterPro" id="IPR040442">
    <property type="entry name" value="Pyrv_kinase-like_dom_sf"/>
</dbReference>
<feature type="binding site" evidence="19">
    <location>
        <begin position="450"/>
        <end position="451"/>
    </location>
    <ligand>
        <name>phosphoenolpyruvate</name>
        <dbReference type="ChEBI" id="CHEBI:58702"/>
    </ligand>
</feature>
<dbReference type="PROSITE" id="PS00742">
    <property type="entry name" value="PEP_ENZYMES_2"/>
    <property type="match status" value="1"/>
</dbReference>
<evidence type="ECO:0000256" key="17">
    <source>
        <dbReference type="PIRNR" id="PIRNR000732"/>
    </source>
</evidence>
<keyword evidence="24" id="KW-0670">Pyruvate</keyword>
<dbReference type="AlphaFoldDB" id="A0A6B8VTV4"/>
<dbReference type="PANTHER" id="PTHR46244">
    <property type="entry name" value="PHOSPHOENOLPYRUVATE-PROTEIN PHOSPHOTRANSFERASE"/>
    <property type="match status" value="1"/>
</dbReference>
<dbReference type="InterPro" id="IPR050499">
    <property type="entry name" value="PEP-utilizing_PTS_enzyme"/>
</dbReference>
<feature type="binding site" evidence="20">
    <location>
        <position position="427"/>
    </location>
    <ligand>
        <name>Mg(2+)</name>
        <dbReference type="ChEBI" id="CHEBI:18420"/>
    </ligand>
</feature>
<dbReference type="GO" id="GO:0009401">
    <property type="term" value="P:phosphoenolpyruvate-dependent sugar phosphotransferase system"/>
    <property type="evidence" value="ECO:0007669"/>
    <property type="project" value="UniProtKB-KW"/>
</dbReference>
<keyword evidence="9 17" id="KW-0963">Cytoplasm</keyword>
<feature type="domain" description="PEP-utilising enzyme C-terminal" evidence="22">
    <location>
        <begin position="266"/>
        <end position="535"/>
    </location>
</feature>
<feature type="binding site" evidence="20">
    <location>
        <position position="451"/>
    </location>
    <ligand>
        <name>Mg(2+)</name>
        <dbReference type="ChEBI" id="CHEBI:18420"/>
    </ligand>
</feature>
<evidence type="ECO:0000256" key="5">
    <source>
        <dbReference type="ARBA" id="ARBA00007837"/>
    </source>
</evidence>
<comment type="cofactor">
    <cofactor evidence="2 17 20">
        <name>Mg(2+)</name>
        <dbReference type="ChEBI" id="CHEBI:18420"/>
    </cofactor>
</comment>
<keyword evidence="8 17" id="KW-0813">Transport</keyword>
<keyword evidence="15 17" id="KW-0460">Magnesium</keyword>
<evidence type="ECO:0000256" key="16">
    <source>
        <dbReference type="ARBA" id="ARBA00033235"/>
    </source>
</evidence>
<dbReference type="PROSITE" id="PS00370">
    <property type="entry name" value="PEP_ENZYMES_PHOS_SITE"/>
    <property type="match status" value="1"/>
</dbReference>
<dbReference type="InterPro" id="IPR018274">
    <property type="entry name" value="PEP_util_AS"/>
</dbReference>
<feature type="binding site" evidence="19">
    <location>
        <position position="303"/>
    </location>
    <ligand>
        <name>phosphoenolpyruvate</name>
        <dbReference type="ChEBI" id="CHEBI:58702"/>
    </ligand>
</feature>
<evidence type="ECO:0000256" key="18">
    <source>
        <dbReference type="PIRSR" id="PIRSR000732-1"/>
    </source>
</evidence>
<dbReference type="InterPro" id="IPR000121">
    <property type="entry name" value="PEP_util_C"/>
</dbReference>
<sequence length="571" mass="60039">MEPNPRNSVDLNPSGIKVQGTACVSGIVYGPVRWAHHRPDLPVSGELIPEDERQTEYERLLAAVDTVARRFRERADATGGEAAEVLRANAVMAADPAWSKNAKKAISAGHPADVAAVRATAKFSGMFASLGGVMAERITDLEDLRDRIIAEIRGEPEPGLPSISEPVVLLAEDLSPADTATLEPAKVLALVTMRGGKTSHTAIIARQLGLPCIVGAGRELSRFQDGTTVLVDADQGVLHSGVDPEAARAAMSAAAEHTRRITRWEGPAHTTDGHRIKLLASVTSVASAQQAAATQAEGIGLFRTEIPFLKARREPTVVEQSQIYAEVLAAFPGRKVVFRTFDAGSDKPLAFLDMAGEDNPALGVRGLRVAEGHPSQLQNQLDAISLASAESGGQVSVMAPMLTTVTEAENFAILCRERGLSPGAMIEVPAAALMADLILPHLDFVSIGTNDLTQYVMAADRMSPELAELADPWQPAVLRLIRHTCREGQRLGTPVGVCGESAADTLLACVLAGMGVSSLSPAAGALSAVGEQLSRVSMAACQRAAEAVVQAATAQQAREVAAHLLDVPGAR</sequence>
<evidence type="ECO:0000259" key="21">
    <source>
        <dbReference type="Pfam" id="PF00391"/>
    </source>
</evidence>
<evidence type="ECO:0000256" key="9">
    <source>
        <dbReference type="ARBA" id="ARBA00022490"/>
    </source>
</evidence>
<evidence type="ECO:0000256" key="7">
    <source>
        <dbReference type="ARBA" id="ARBA00016544"/>
    </source>
</evidence>
<evidence type="ECO:0000256" key="20">
    <source>
        <dbReference type="PIRSR" id="PIRSR000732-3"/>
    </source>
</evidence>
<dbReference type="EMBL" id="CP046455">
    <property type="protein sequence ID" value="QGU07613.1"/>
    <property type="molecule type" value="Genomic_DNA"/>
</dbReference>
<dbReference type="Pfam" id="PF05524">
    <property type="entry name" value="PEP-utilisers_N"/>
    <property type="match status" value="1"/>
</dbReference>
<dbReference type="InterPro" id="IPR024692">
    <property type="entry name" value="PTS_EI"/>
</dbReference>
<evidence type="ECO:0000256" key="14">
    <source>
        <dbReference type="ARBA" id="ARBA00022777"/>
    </source>
</evidence>
<evidence type="ECO:0000259" key="22">
    <source>
        <dbReference type="Pfam" id="PF02896"/>
    </source>
</evidence>
<evidence type="ECO:0000256" key="4">
    <source>
        <dbReference type="ARBA" id="ARBA00004496"/>
    </source>
</evidence>
<feature type="domain" description="Phosphotransferase system enzyme I N-terminal" evidence="23">
    <location>
        <begin position="19"/>
        <end position="137"/>
    </location>
</feature>
<feature type="binding site" evidence="19">
    <location>
        <position position="461"/>
    </location>
    <ligand>
        <name>phosphoenolpyruvate</name>
        <dbReference type="ChEBI" id="CHEBI:58702"/>
    </ligand>
</feature>
<dbReference type="EC" id="2.7.3.9" evidence="6 17"/>
<dbReference type="InterPro" id="IPR015813">
    <property type="entry name" value="Pyrv/PenolPyrv_kinase-like_dom"/>
</dbReference>
<feature type="active site" description="Proton donor" evidence="18">
    <location>
        <position position="498"/>
    </location>
</feature>
<dbReference type="InterPro" id="IPR036618">
    <property type="entry name" value="PtsI_HPr-bd_sf"/>
</dbReference>
<gene>
    <name evidence="24" type="primary">ptsI</name>
    <name evidence="24" type="ORF">COCCU_08445</name>
</gene>
<protein>
    <recommendedName>
        <fullName evidence="7 17">Phosphoenolpyruvate-protein phosphotransferase</fullName>
        <ecNumber evidence="6 17">2.7.3.9</ecNumber>
    </recommendedName>
    <alternativeName>
        <fullName evidence="16 17">Phosphotransferase system, enzyme I</fullName>
    </alternativeName>
</protein>
<feature type="domain" description="PEP-utilising enzyme mobile" evidence="21">
    <location>
        <begin position="164"/>
        <end position="236"/>
    </location>
</feature>
<keyword evidence="10 17" id="KW-0762">Sugar transport</keyword>
<dbReference type="Proteomes" id="UP000424462">
    <property type="component" value="Chromosome"/>
</dbReference>
<dbReference type="SUPFAM" id="SSF47831">
    <property type="entry name" value="Enzyme I of the PEP:sugar phosphotransferase system HPr-binding (sub)domain"/>
    <property type="match status" value="1"/>
</dbReference>
<dbReference type="SUPFAM" id="SSF52009">
    <property type="entry name" value="Phosphohistidine domain"/>
    <property type="match status" value="1"/>
</dbReference>
<evidence type="ECO:0000256" key="13">
    <source>
        <dbReference type="ARBA" id="ARBA00022723"/>
    </source>
</evidence>
<feature type="active site" description="Tele-phosphohistidine intermediate" evidence="18">
    <location>
        <position position="200"/>
    </location>
</feature>
<dbReference type="Gene3D" id="1.10.274.10">
    <property type="entry name" value="PtsI, HPr-binding domain"/>
    <property type="match status" value="1"/>
</dbReference>
<dbReference type="InterPro" id="IPR006318">
    <property type="entry name" value="PTS_EI-like"/>
</dbReference>
<evidence type="ECO:0000256" key="11">
    <source>
        <dbReference type="ARBA" id="ARBA00022679"/>
    </source>
</evidence>
<evidence type="ECO:0000256" key="8">
    <source>
        <dbReference type="ARBA" id="ARBA00022448"/>
    </source>
</evidence>
<evidence type="ECO:0000256" key="15">
    <source>
        <dbReference type="ARBA" id="ARBA00022842"/>
    </source>
</evidence>
<dbReference type="GO" id="GO:0005737">
    <property type="term" value="C:cytoplasm"/>
    <property type="evidence" value="ECO:0007669"/>
    <property type="project" value="UniProtKB-SubCell"/>
</dbReference>
<keyword evidence="11 17" id="KW-0808">Transferase</keyword>
<dbReference type="InterPro" id="IPR036637">
    <property type="entry name" value="Phosphohistidine_dom_sf"/>
</dbReference>
<reference evidence="24 25" key="1">
    <citation type="submission" date="2019-11" db="EMBL/GenBank/DDBJ databases">
        <title>Complete genome sequence of Corynebacterium kalinowskii 1959, a novel Corynebacterium species isolated from soil of a small paddock in Vilsendorf, Germany.</title>
        <authorList>
            <person name="Schaffert L."/>
            <person name="Ruwe M."/>
            <person name="Milse J."/>
            <person name="Hanuschka K."/>
            <person name="Ortseifen V."/>
            <person name="Droste J."/>
            <person name="Brandt D."/>
            <person name="Schlueter L."/>
            <person name="Kutter Y."/>
            <person name="Vinke S."/>
            <person name="Viehoefer P."/>
            <person name="Jacob L."/>
            <person name="Luebke N.-C."/>
            <person name="Schulte-Berndt E."/>
            <person name="Hain C."/>
            <person name="Linder M."/>
            <person name="Schmidt P."/>
            <person name="Wollenschlaeger L."/>
            <person name="Luttermann T."/>
            <person name="Thieme E."/>
            <person name="Hassa J."/>
            <person name="Haak M."/>
            <person name="Wittchen M."/>
            <person name="Mentz A."/>
            <person name="Persicke M."/>
            <person name="Busche T."/>
            <person name="Ruckert C."/>
        </authorList>
    </citation>
    <scope>NUCLEOTIDE SEQUENCE [LARGE SCALE GENOMIC DNA]</scope>
    <source>
        <strain evidence="24 25">2039</strain>
    </source>
</reference>
<comment type="function">
    <text evidence="3 17">General (non sugar-specific) component of the phosphoenolpyruvate-dependent sugar phosphotransferase system (sugar PTS). This major carbohydrate active-transport system catalyzes the phosphorylation of incoming sugar substrates concomitantly with their translocation across the cell membrane. Enzyme I transfers the phosphoryl group from phosphoenolpyruvate (PEP) to the phosphoryl carrier protein (HPr).</text>
</comment>
<evidence type="ECO:0000313" key="24">
    <source>
        <dbReference type="EMBL" id="QGU07613.1"/>
    </source>
</evidence>
<comment type="subcellular location">
    <subcellularLocation>
        <location evidence="4 17">Cytoplasm</location>
    </subcellularLocation>
</comment>
<dbReference type="Gene3D" id="3.20.20.60">
    <property type="entry name" value="Phosphoenolpyruvate-binding domains"/>
    <property type="match status" value="1"/>
</dbReference>
<dbReference type="PANTHER" id="PTHR46244:SF3">
    <property type="entry name" value="PHOSPHOENOLPYRUVATE-PROTEIN PHOSPHOTRANSFERASE"/>
    <property type="match status" value="1"/>
</dbReference>
<dbReference type="InterPro" id="IPR008279">
    <property type="entry name" value="PEP-util_enz_mobile_dom"/>
</dbReference>
<dbReference type="InterPro" id="IPR008731">
    <property type="entry name" value="PTS_EIN"/>
</dbReference>
<comment type="similarity">
    <text evidence="5 17">Belongs to the PEP-utilizing enzyme family.</text>
</comment>
<dbReference type="Pfam" id="PF00391">
    <property type="entry name" value="PEP-utilizers"/>
    <property type="match status" value="1"/>
</dbReference>
<dbReference type="PIRSF" id="PIRSF000732">
    <property type="entry name" value="PTS_enzyme_I"/>
    <property type="match status" value="1"/>
</dbReference>
<evidence type="ECO:0000256" key="3">
    <source>
        <dbReference type="ARBA" id="ARBA00002728"/>
    </source>
</evidence>
<dbReference type="Gene3D" id="3.50.30.10">
    <property type="entry name" value="Phosphohistidine domain"/>
    <property type="match status" value="1"/>
</dbReference>
<dbReference type="GO" id="GO:0046872">
    <property type="term" value="F:metal ion binding"/>
    <property type="evidence" value="ECO:0007669"/>
    <property type="project" value="UniProtKB-KW"/>
</dbReference>
<dbReference type="RefSeq" id="WP_156231088.1">
    <property type="nucleotide sequence ID" value="NZ_CP046455.1"/>
</dbReference>
<organism evidence="24 25">
    <name type="scientific">Corynebacterium occultum</name>
    <dbReference type="NCBI Taxonomy" id="2675219"/>
    <lineage>
        <taxon>Bacteria</taxon>
        <taxon>Bacillati</taxon>
        <taxon>Actinomycetota</taxon>
        <taxon>Actinomycetes</taxon>
        <taxon>Mycobacteriales</taxon>
        <taxon>Corynebacteriaceae</taxon>
        <taxon>Corynebacterium</taxon>
    </lineage>
</organism>
<dbReference type="SUPFAM" id="SSF51621">
    <property type="entry name" value="Phosphoenolpyruvate/pyruvate domain"/>
    <property type="match status" value="1"/>
</dbReference>
<keyword evidence="14 17" id="KW-0418">Kinase</keyword>
<comment type="catalytic activity">
    <reaction evidence="1 17">
        <text>L-histidyl-[protein] + phosphoenolpyruvate = N(pros)-phospho-L-histidyl-[protein] + pyruvate</text>
        <dbReference type="Rhea" id="RHEA:23880"/>
        <dbReference type="Rhea" id="RHEA-COMP:9745"/>
        <dbReference type="Rhea" id="RHEA-COMP:9746"/>
        <dbReference type="ChEBI" id="CHEBI:15361"/>
        <dbReference type="ChEBI" id="CHEBI:29979"/>
        <dbReference type="ChEBI" id="CHEBI:58702"/>
        <dbReference type="ChEBI" id="CHEBI:64837"/>
        <dbReference type="EC" id="2.7.3.9"/>
    </reaction>
</comment>
<evidence type="ECO:0000256" key="12">
    <source>
        <dbReference type="ARBA" id="ARBA00022683"/>
    </source>
</evidence>
<dbReference type="PRINTS" id="PR01736">
    <property type="entry name" value="PHPHTRNFRASE"/>
</dbReference>
<evidence type="ECO:0000256" key="10">
    <source>
        <dbReference type="ARBA" id="ARBA00022597"/>
    </source>
</evidence>
<keyword evidence="25" id="KW-1185">Reference proteome</keyword>
<proteinExistence type="inferred from homology"/>
<keyword evidence="13 17" id="KW-0479">Metal-binding</keyword>
<name>A0A6B8VTV4_9CORY</name>
<dbReference type="GO" id="GO:0008965">
    <property type="term" value="F:phosphoenolpyruvate-protein phosphotransferase activity"/>
    <property type="evidence" value="ECO:0007669"/>
    <property type="project" value="UniProtKB-EC"/>
</dbReference>
<dbReference type="InterPro" id="IPR023151">
    <property type="entry name" value="PEP_util_CS"/>
</dbReference>
<dbReference type="NCBIfam" id="TIGR01417">
    <property type="entry name" value="PTS_I_fam"/>
    <property type="match status" value="1"/>
</dbReference>